<evidence type="ECO:0000313" key="8">
    <source>
        <dbReference type="EMBL" id="EHI69824.1"/>
    </source>
</evidence>
<dbReference type="OrthoDB" id="357521at2"/>
<sequence length="318" mass="36766">MGLIERTIKMTFATILAVIIASHLDLSYAISAGIIALLSVLDTRKSSLVIAKNRLLAFFLAFVVASLFFYTMGFSIIALALYLLVTIPLLYRWHLESGLVPITVLVTHLLAEKSIAFPILLNEFLLFIIGTGIALLFNTYMGSNEGKLDKYHKEVEDGLKAILFRFEQFLLEGQGQNEGQMIKELDQVLENALQLVYREQHNSLFQQTNYQVHYFEMRRNQNRLLNQMAVNLNKVTNQSRESILLSHLFHETACQLSEENSALTLIEDIEQLLEVFRQRDLPQSRQEFEDRAILFQLLQELERFIDYKVAFYQDYNQL</sequence>
<dbReference type="InterPro" id="IPR021062">
    <property type="entry name" value="ArAE_1_C"/>
</dbReference>
<dbReference type="Pfam" id="PF06081">
    <property type="entry name" value="ArAE_1"/>
    <property type="match status" value="1"/>
</dbReference>
<dbReference type="GO" id="GO:0005886">
    <property type="term" value="C:plasma membrane"/>
    <property type="evidence" value="ECO:0007669"/>
    <property type="project" value="UniProtKB-SubCell"/>
</dbReference>
<dbReference type="eggNOG" id="COG4129">
    <property type="taxonomic scope" value="Bacteria"/>
</dbReference>
<keyword evidence="4 6" id="KW-1133">Transmembrane helix</keyword>
<gene>
    <name evidence="8" type="ORF">STRIC_1111</name>
</gene>
<comment type="caution">
    <text evidence="8">The sequence shown here is derived from an EMBL/GenBank/DDBJ whole genome shotgun (WGS) entry which is preliminary data.</text>
</comment>
<feature type="domain" description="Putative aromatic acid exporter C-terminal" evidence="7">
    <location>
        <begin position="146"/>
        <end position="308"/>
    </location>
</feature>
<name>G5K2U3_9STRE</name>
<dbReference type="STRING" id="764299.STRIC_1111"/>
<dbReference type="PANTHER" id="PTHR40064">
    <property type="entry name" value="MEMBRANE PROTEIN-RELATED"/>
    <property type="match status" value="1"/>
</dbReference>
<feature type="transmembrane region" description="Helical" evidence="6">
    <location>
        <begin position="12"/>
        <end position="38"/>
    </location>
</feature>
<evidence type="ECO:0000313" key="9">
    <source>
        <dbReference type="Proteomes" id="UP000003330"/>
    </source>
</evidence>
<feature type="transmembrane region" description="Helical" evidence="6">
    <location>
        <begin position="58"/>
        <end position="91"/>
    </location>
</feature>
<comment type="subcellular location">
    <subcellularLocation>
        <location evidence="1">Cell membrane</location>
        <topology evidence="1">Multi-pass membrane protein</topology>
    </subcellularLocation>
</comment>
<evidence type="ECO:0000256" key="5">
    <source>
        <dbReference type="ARBA" id="ARBA00023136"/>
    </source>
</evidence>
<keyword evidence="5 6" id="KW-0472">Membrane</keyword>
<evidence type="ECO:0000256" key="3">
    <source>
        <dbReference type="ARBA" id="ARBA00022692"/>
    </source>
</evidence>
<dbReference type="EMBL" id="AEUX02000006">
    <property type="protein sequence ID" value="EHI69824.1"/>
    <property type="molecule type" value="Genomic_DNA"/>
</dbReference>
<dbReference type="AlphaFoldDB" id="G5K2U3"/>
<evidence type="ECO:0000256" key="4">
    <source>
        <dbReference type="ARBA" id="ARBA00022989"/>
    </source>
</evidence>
<keyword evidence="9" id="KW-1185">Reference proteome</keyword>
<feature type="transmembrane region" description="Helical" evidence="6">
    <location>
        <begin position="115"/>
        <end position="137"/>
    </location>
</feature>
<dbReference type="PANTHER" id="PTHR40064:SF1">
    <property type="entry name" value="MEMBRANE PROTEIN"/>
    <property type="match status" value="1"/>
</dbReference>
<dbReference type="Pfam" id="PF11728">
    <property type="entry name" value="ArAE_1_C"/>
    <property type="match status" value="1"/>
</dbReference>
<reference evidence="8 9" key="1">
    <citation type="journal article" date="2014" name="Int. J. Syst. Evol. Microbiol.">
        <title>Phylogenomics and the dynamic genome evolution of the genus Streptococcus.</title>
        <authorList>
            <consortium name="The Broad Institute Genome Sequencing Platform"/>
            <person name="Richards V.P."/>
            <person name="Palmer S.R."/>
            <person name="Pavinski Bitar P.D."/>
            <person name="Qin X."/>
            <person name="Weinstock G.M."/>
            <person name="Highlander S.K."/>
            <person name="Town C.D."/>
            <person name="Burne R.A."/>
            <person name="Stanhope M.J."/>
        </authorList>
    </citation>
    <scope>NUCLEOTIDE SEQUENCE [LARGE SCALE GENOMIC DNA]</scope>
    <source>
        <strain evidence="8 9">707-05</strain>
    </source>
</reference>
<evidence type="ECO:0000256" key="6">
    <source>
        <dbReference type="SAM" id="Phobius"/>
    </source>
</evidence>
<protein>
    <recommendedName>
        <fullName evidence="7">Putative aromatic acid exporter C-terminal domain-containing protein</fullName>
    </recommendedName>
</protein>
<dbReference type="RefSeq" id="WP_008089411.1">
    <property type="nucleotide sequence ID" value="NZ_AEUX02000006.1"/>
</dbReference>
<dbReference type="InterPro" id="IPR052984">
    <property type="entry name" value="UPF0421"/>
</dbReference>
<dbReference type="Proteomes" id="UP000003330">
    <property type="component" value="Unassembled WGS sequence"/>
</dbReference>
<evidence type="ECO:0000256" key="2">
    <source>
        <dbReference type="ARBA" id="ARBA00022475"/>
    </source>
</evidence>
<dbReference type="InterPro" id="IPR010343">
    <property type="entry name" value="ArAE_1"/>
</dbReference>
<evidence type="ECO:0000256" key="1">
    <source>
        <dbReference type="ARBA" id="ARBA00004651"/>
    </source>
</evidence>
<keyword evidence="3 6" id="KW-0812">Transmembrane</keyword>
<organism evidence="8 9">
    <name type="scientific">Streptococcus ictaluri 707-05</name>
    <dbReference type="NCBI Taxonomy" id="764299"/>
    <lineage>
        <taxon>Bacteria</taxon>
        <taxon>Bacillati</taxon>
        <taxon>Bacillota</taxon>
        <taxon>Bacilli</taxon>
        <taxon>Lactobacillales</taxon>
        <taxon>Streptococcaceae</taxon>
        <taxon>Streptococcus</taxon>
    </lineage>
</organism>
<evidence type="ECO:0000259" key="7">
    <source>
        <dbReference type="Pfam" id="PF11728"/>
    </source>
</evidence>
<accession>G5K2U3</accession>
<proteinExistence type="predicted"/>
<keyword evidence="2" id="KW-1003">Cell membrane</keyword>
<dbReference type="InterPro" id="IPR038323">
    <property type="entry name" value="ArAE_1_C_sf"/>
</dbReference>
<dbReference type="Gene3D" id="1.20.120.940">
    <property type="entry name" value="Putative aromatic acid exporter, C-terminal domain"/>
    <property type="match status" value="1"/>
</dbReference>